<reference evidence="14 15" key="1">
    <citation type="submission" date="2020-09" db="EMBL/GenBank/DDBJ databases">
        <title>Parvimonas S3374 sp. nov.</title>
        <authorList>
            <person name="Buhl M."/>
        </authorList>
    </citation>
    <scope>NUCLEOTIDE SEQUENCE [LARGE SCALE GENOMIC DNA]</scope>
    <source>
        <strain evidence="14 15">S3374</strain>
    </source>
</reference>
<evidence type="ECO:0000256" key="2">
    <source>
        <dbReference type="ARBA" id="ARBA00001946"/>
    </source>
</evidence>
<dbReference type="EC" id="6.3.4.13" evidence="4"/>
<evidence type="ECO:0000256" key="1">
    <source>
        <dbReference type="ARBA" id="ARBA00001936"/>
    </source>
</evidence>
<comment type="pathway">
    <text evidence="3">Purine metabolism; IMP biosynthesis via de novo pathway; N(1)-(5-phospho-D-ribosyl)glycinamide from 5-phospho-alpha-D-ribose 1-diphosphate: step 2/2.</text>
</comment>
<dbReference type="InterPro" id="IPR020559">
    <property type="entry name" value="PRibGlycinamide_synth_CS"/>
</dbReference>
<gene>
    <name evidence="14" type="primary">purD</name>
    <name evidence="14" type="ORF">IBJ83_06215</name>
</gene>
<comment type="similarity">
    <text evidence="9">Belongs to the GARS family.</text>
</comment>
<evidence type="ECO:0000256" key="10">
    <source>
        <dbReference type="ARBA" id="ARBA00042242"/>
    </source>
</evidence>
<dbReference type="Pfam" id="PF01071">
    <property type="entry name" value="GARS_A"/>
    <property type="match status" value="1"/>
</dbReference>
<dbReference type="InterPro" id="IPR013815">
    <property type="entry name" value="ATP_grasp_subdomain_1"/>
</dbReference>
<evidence type="ECO:0000256" key="8">
    <source>
        <dbReference type="ARBA" id="ARBA00022840"/>
    </source>
</evidence>
<dbReference type="SUPFAM" id="SSF56059">
    <property type="entry name" value="Glutathione synthetase ATP-binding domain-like"/>
    <property type="match status" value="1"/>
</dbReference>
<dbReference type="Pfam" id="PF02843">
    <property type="entry name" value="GARS_C"/>
    <property type="match status" value="1"/>
</dbReference>
<organism evidence="14 15">
    <name type="scientific">Parvimonas parva</name>
    <dbReference type="NCBI Taxonomy" id="2769485"/>
    <lineage>
        <taxon>Bacteria</taxon>
        <taxon>Bacillati</taxon>
        <taxon>Bacillota</taxon>
        <taxon>Tissierellia</taxon>
        <taxon>Tissierellales</taxon>
        <taxon>Peptoniphilaceae</taxon>
        <taxon>Parvimonas</taxon>
    </lineage>
</organism>
<dbReference type="Proteomes" id="UP000823123">
    <property type="component" value="Unassembled WGS sequence"/>
</dbReference>
<name>A0ABS1C9X3_9FIRM</name>
<dbReference type="SMART" id="SM01209">
    <property type="entry name" value="GARS_A"/>
    <property type="match status" value="1"/>
</dbReference>
<comment type="cofactor">
    <cofactor evidence="2">
        <name>Mg(2+)</name>
        <dbReference type="ChEBI" id="CHEBI:18420"/>
    </cofactor>
</comment>
<dbReference type="PANTHER" id="PTHR43472:SF1">
    <property type="entry name" value="PHOSPHORIBOSYLAMINE--GLYCINE LIGASE, CHLOROPLASTIC"/>
    <property type="match status" value="1"/>
</dbReference>
<dbReference type="Pfam" id="PF02844">
    <property type="entry name" value="GARS_N"/>
    <property type="match status" value="1"/>
</dbReference>
<dbReference type="InterPro" id="IPR020560">
    <property type="entry name" value="PRibGlycinamide_synth_C-dom"/>
</dbReference>
<dbReference type="Gene3D" id="3.90.600.10">
    <property type="entry name" value="Phosphoribosylglycinamide synthetase, C-terminal domain"/>
    <property type="match status" value="1"/>
</dbReference>
<keyword evidence="8 12" id="KW-0067">ATP-binding</keyword>
<evidence type="ECO:0000256" key="5">
    <source>
        <dbReference type="ARBA" id="ARBA00022598"/>
    </source>
</evidence>
<dbReference type="PROSITE" id="PS00184">
    <property type="entry name" value="GARS"/>
    <property type="match status" value="1"/>
</dbReference>
<evidence type="ECO:0000259" key="13">
    <source>
        <dbReference type="PROSITE" id="PS50975"/>
    </source>
</evidence>
<keyword evidence="15" id="KW-1185">Reference proteome</keyword>
<protein>
    <recommendedName>
        <fullName evidence="4">phosphoribosylamine--glycine ligase</fullName>
        <ecNumber evidence="4">6.3.4.13</ecNumber>
    </recommendedName>
    <alternativeName>
        <fullName evidence="10">Glycinamide ribonucleotide synthetase</fullName>
    </alternativeName>
    <alternativeName>
        <fullName evidence="11">Phosphoribosylglycinamide synthetase</fullName>
    </alternativeName>
</protein>
<dbReference type="EMBL" id="JACVDA010000016">
    <property type="protein sequence ID" value="MBK1468907.1"/>
    <property type="molecule type" value="Genomic_DNA"/>
</dbReference>
<dbReference type="Gene3D" id="3.30.1490.20">
    <property type="entry name" value="ATP-grasp fold, A domain"/>
    <property type="match status" value="1"/>
</dbReference>
<dbReference type="InterPro" id="IPR000115">
    <property type="entry name" value="PRibGlycinamide_synth"/>
</dbReference>
<dbReference type="NCBIfam" id="TIGR00877">
    <property type="entry name" value="purD"/>
    <property type="match status" value="1"/>
</dbReference>
<keyword evidence="7" id="KW-0658">Purine biosynthesis</keyword>
<dbReference type="PANTHER" id="PTHR43472">
    <property type="entry name" value="PHOSPHORIBOSYLAMINE--GLYCINE LIGASE"/>
    <property type="match status" value="1"/>
</dbReference>
<comment type="caution">
    <text evidence="14">The sequence shown here is derived from an EMBL/GenBank/DDBJ whole genome shotgun (WGS) entry which is preliminary data.</text>
</comment>
<accession>A0ABS1C9X3</accession>
<sequence length="408" mass="46010">MKVLIVGKGGREHAMLKACKKSNLVEKIYVLPGNCKMEDATRVDIDMYDIEKVKNFAIKENIDLTLVGPSDVLALGIKDEFDKVGLNIFAPTKSATRIESSRYFTKQLMEKLKIPTTKYVVFTDREQTLKFVSTLEKFPVTIKIDSLSKNLGIFIARSNKMANDIVNEIFDENENSKILVEEFVMGKEFSIFTLVKNEKIYPLQIVKDYKRTSDSEDGEHTGGMGACSPVAKVTDNEIEQVVEKILKPMAKSMYEDGYGFEGFLYGEIVITQDGIKVLSFNARLGDPEAEVLLPRLKSDFVQNILDVMNGKEPEIVWSDDVCVGIVLASNGYPSKEKCQDKMKLVPVDNDICFMGVEEKEGEIFAKGGRNLIVTAMAKDFETARELAYKDIEKLKTDSFFYREDIGKF</sequence>
<evidence type="ECO:0000313" key="14">
    <source>
        <dbReference type="EMBL" id="MBK1468907.1"/>
    </source>
</evidence>
<evidence type="ECO:0000256" key="6">
    <source>
        <dbReference type="ARBA" id="ARBA00022741"/>
    </source>
</evidence>
<dbReference type="InterPro" id="IPR016185">
    <property type="entry name" value="PreATP-grasp_dom_sf"/>
</dbReference>
<keyword evidence="5 14" id="KW-0436">Ligase</keyword>
<dbReference type="Gene3D" id="3.30.470.20">
    <property type="entry name" value="ATP-grasp fold, B domain"/>
    <property type="match status" value="1"/>
</dbReference>
<dbReference type="InterPro" id="IPR011054">
    <property type="entry name" value="Rudment_hybrid_motif"/>
</dbReference>
<evidence type="ECO:0000313" key="15">
    <source>
        <dbReference type="Proteomes" id="UP000823123"/>
    </source>
</evidence>
<keyword evidence="6 12" id="KW-0547">Nucleotide-binding</keyword>
<dbReference type="SUPFAM" id="SSF52440">
    <property type="entry name" value="PreATP-grasp domain"/>
    <property type="match status" value="1"/>
</dbReference>
<comment type="cofactor">
    <cofactor evidence="1">
        <name>Mn(2+)</name>
        <dbReference type="ChEBI" id="CHEBI:29035"/>
    </cofactor>
</comment>
<dbReference type="Gene3D" id="3.40.50.20">
    <property type="match status" value="1"/>
</dbReference>
<dbReference type="InterPro" id="IPR011761">
    <property type="entry name" value="ATP-grasp"/>
</dbReference>
<proteinExistence type="inferred from homology"/>
<evidence type="ECO:0000256" key="9">
    <source>
        <dbReference type="ARBA" id="ARBA00038345"/>
    </source>
</evidence>
<dbReference type="InterPro" id="IPR020562">
    <property type="entry name" value="PRibGlycinamide_synth_N"/>
</dbReference>
<dbReference type="InterPro" id="IPR020561">
    <property type="entry name" value="PRibGlycinamid_synth_ATP-grasp"/>
</dbReference>
<dbReference type="RefSeq" id="WP_201275794.1">
    <property type="nucleotide sequence ID" value="NZ_JACVDA010000016.1"/>
</dbReference>
<evidence type="ECO:0000256" key="3">
    <source>
        <dbReference type="ARBA" id="ARBA00005174"/>
    </source>
</evidence>
<dbReference type="GO" id="GO:0004637">
    <property type="term" value="F:phosphoribosylamine-glycine ligase activity"/>
    <property type="evidence" value="ECO:0007669"/>
    <property type="project" value="UniProtKB-EC"/>
</dbReference>
<evidence type="ECO:0000256" key="11">
    <source>
        <dbReference type="ARBA" id="ARBA00042864"/>
    </source>
</evidence>
<evidence type="ECO:0000256" key="4">
    <source>
        <dbReference type="ARBA" id="ARBA00013255"/>
    </source>
</evidence>
<dbReference type="PROSITE" id="PS50975">
    <property type="entry name" value="ATP_GRASP"/>
    <property type="match status" value="1"/>
</dbReference>
<evidence type="ECO:0000256" key="12">
    <source>
        <dbReference type="PROSITE-ProRule" id="PRU00409"/>
    </source>
</evidence>
<evidence type="ECO:0000256" key="7">
    <source>
        <dbReference type="ARBA" id="ARBA00022755"/>
    </source>
</evidence>
<dbReference type="SMART" id="SM01210">
    <property type="entry name" value="GARS_C"/>
    <property type="match status" value="1"/>
</dbReference>
<feature type="domain" description="ATP-grasp" evidence="13">
    <location>
        <begin position="106"/>
        <end position="309"/>
    </location>
</feature>
<dbReference type="InterPro" id="IPR037123">
    <property type="entry name" value="PRibGlycinamide_synth_C_sf"/>
</dbReference>
<dbReference type="SUPFAM" id="SSF51246">
    <property type="entry name" value="Rudiment single hybrid motif"/>
    <property type="match status" value="1"/>
</dbReference>